<organism evidence="2 3">
    <name type="scientific">Pleuronectes platessa</name>
    <name type="common">European plaice</name>
    <dbReference type="NCBI Taxonomy" id="8262"/>
    <lineage>
        <taxon>Eukaryota</taxon>
        <taxon>Metazoa</taxon>
        <taxon>Chordata</taxon>
        <taxon>Craniata</taxon>
        <taxon>Vertebrata</taxon>
        <taxon>Euteleostomi</taxon>
        <taxon>Actinopterygii</taxon>
        <taxon>Neopterygii</taxon>
        <taxon>Teleostei</taxon>
        <taxon>Neoteleostei</taxon>
        <taxon>Acanthomorphata</taxon>
        <taxon>Carangaria</taxon>
        <taxon>Pleuronectiformes</taxon>
        <taxon>Pleuronectoidei</taxon>
        <taxon>Pleuronectidae</taxon>
        <taxon>Pleuronectes</taxon>
    </lineage>
</organism>
<protein>
    <submittedName>
        <fullName evidence="2">Uncharacterized protein</fullName>
    </submittedName>
</protein>
<proteinExistence type="predicted"/>
<reference evidence="2" key="1">
    <citation type="submission" date="2020-03" db="EMBL/GenBank/DDBJ databases">
        <authorList>
            <person name="Weist P."/>
        </authorList>
    </citation>
    <scope>NUCLEOTIDE SEQUENCE</scope>
</reference>
<dbReference type="EMBL" id="CADEAL010001001">
    <property type="protein sequence ID" value="CAB1427839.1"/>
    <property type="molecule type" value="Genomic_DNA"/>
</dbReference>
<keyword evidence="3" id="KW-1185">Reference proteome</keyword>
<feature type="compositionally biased region" description="Basic and acidic residues" evidence="1">
    <location>
        <begin position="1"/>
        <end position="15"/>
    </location>
</feature>
<dbReference type="Proteomes" id="UP001153269">
    <property type="component" value="Unassembled WGS sequence"/>
</dbReference>
<accession>A0A9N7U9T3</accession>
<feature type="compositionally biased region" description="Low complexity" evidence="1">
    <location>
        <begin position="81"/>
        <end position="96"/>
    </location>
</feature>
<gene>
    <name evidence="2" type="ORF">PLEPLA_LOCUS15784</name>
</gene>
<name>A0A9N7U9T3_PLEPL</name>
<sequence length="158" mass="17083">MEKRRGREKTSRPPGDRPQLGLMRPNLNSVVLDKGSSKWKSGDWTRNIAPSHQPKHNLMTHYYTLPQLHPPAKSPTTNTGSAANPLAGPPSASAPDAVAVDELQTCPSRIMPAMCIQLSPLQPEQHGLECGNTAQTSLLLSVVSLPPSLTFLHRAILA</sequence>
<evidence type="ECO:0000256" key="1">
    <source>
        <dbReference type="SAM" id="MobiDB-lite"/>
    </source>
</evidence>
<feature type="region of interest" description="Disordered" evidence="1">
    <location>
        <begin position="1"/>
        <end position="96"/>
    </location>
</feature>
<dbReference type="AlphaFoldDB" id="A0A9N7U9T3"/>
<comment type="caution">
    <text evidence="2">The sequence shown here is derived from an EMBL/GenBank/DDBJ whole genome shotgun (WGS) entry which is preliminary data.</text>
</comment>
<evidence type="ECO:0000313" key="3">
    <source>
        <dbReference type="Proteomes" id="UP001153269"/>
    </source>
</evidence>
<evidence type="ECO:0000313" key="2">
    <source>
        <dbReference type="EMBL" id="CAB1427839.1"/>
    </source>
</evidence>